<dbReference type="AlphaFoldDB" id="A0A7V9Z9L0"/>
<keyword evidence="2" id="KW-0808">Transferase</keyword>
<sequence>MEELKDSEFKKVLPLVSNHAQTCPTFCYSVLNCIIPGVVYVDNSECPKSVLVGTKSGIYFIVGDETNNNFNHSLQAFYINKVQEKKARFTLFSSAKKWDKVINKLFEDETIQMKRYSFAFSPNQYSFEQLQIPKEFTVTRIDENTIKNSFEFTHTYYEEYWGSVSNFLANGFGYCVLHNERVVSECTSIFVGNTIAEIDIATRKEYRGNGLASISAKAFIDHCLKNDFIPRWDCDVNNLASIKLAKKLGFDTPTEYSIFVRRM</sequence>
<dbReference type="PANTHER" id="PTHR31143:SF2">
    <property type="entry name" value="FR47-LIKE DOMAIN-CONTAINING PROTEIN-RELATED"/>
    <property type="match status" value="1"/>
</dbReference>
<dbReference type="SUPFAM" id="SSF55729">
    <property type="entry name" value="Acyl-CoA N-acyltransferases (Nat)"/>
    <property type="match status" value="1"/>
</dbReference>
<dbReference type="Gene3D" id="3.40.630.30">
    <property type="match status" value="1"/>
</dbReference>
<accession>A0A7V9Z9L0</accession>
<dbReference type="InterPro" id="IPR016181">
    <property type="entry name" value="Acyl_CoA_acyltransferase"/>
</dbReference>
<evidence type="ECO:0000313" key="2">
    <source>
        <dbReference type="EMBL" id="MBA2876590.1"/>
    </source>
</evidence>
<proteinExistence type="predicted"/>
<protein>
    <submittedName>
        <fullName evidence="2">RimJ/RimL family protein N-acetyltransferase</fullName>
    </submittedName>
</protein>
<dbReference type="PROSITE" id="PS51186">
    <property type="entry name" value="GNAT"/>
    <property type="match status" value="1"/>
</dbReference>
<dbReference type="GO" id="GO:0016747">
    <property type="term" value="F:acyltransferase activity, transferring groups other than amino-acyl groups"/>
    <property type="evidence" value="ECO:0007669"/>
    <property type="project" value="InterPro"/>
</dbReference>
<dbReference type="RefSeq" id="WP_181557277.1">
    <property type="nucleotide sequence ID" value="NZ_JACDUT010000014.1"/>
</dbReference>
<dbReference type="PANTHER" id="PTHR31143">
    <property type="match status" value="1"/>
</dbReference>
<reference evidence="2 3" key="1">
    <citation type="submission" date="2020-07" db="EMBL/GenBank/DDBJ databases">
        <title>Genomic Encyclopedia of Type Strains, Phase IV (KMG-IV): sequencing the most valuable type-strain genomes for metagenomic binning, comparative biology and taxonomic classification.</title>
        <authorList>
            <person name="Goeker M."/>
        </authorList>
    </citation>
    <scope>NUCLEOTIDE SEQUENCE [LARGE SCALE GENOMIC DNA]</scope>
    <source>
        <strain evidence="2 3">DSM 15730</strain>
    </source>
</reference>
<name>A0A7V9Z9L0_9BACL</name>
<dbReference type="Pfam" id="PF12746">
    <property type="entry name" value="GNAT_acetyltran"/>
    <property type="match status" value="1"/>
</dbReference>
<dbReference type="InterPro" id="IPR027365">
    <property type="entry name" value="GNAT_acetyltra_YdfB-like"/>
</dbReference>
<dbReference type="Proteomes" id="UP000523087">
    <property type="component" value="Unassembled WGS sequence"/>
</dbReference>
<dbReference type="InterPro" id="IPR000182">
    <property type="entry name" value="GNAT_dom"/>
</dbReference>
<comment type="caution">
    <text evidence="2">The sequence shown here is derived from an EMBL/GenBank/DDBJ whole genome shotgun (WGS) entry which is preliminary data.</text>
</comment>
<organism evidence="2 3">
    <name type="scientific">Thermaerobacillus caldiproteolyticus</name>
    <dbReference type="NCBI Taxonomy" id="247480"/>
    <lineage>
        <taxon>Bacteria</taxon>
        <taxon>Bacillati</taxon>
        <taxon>Bacillota</taxon>
        <taxon>Bacilli</taxon>
        <taxon>Bacillales</taxon>
        <taxon>Anoxybacillaceae</taxon>
        <taxon>Thermaerobacillus</taxon>
    </lineage>
</organism>
<gene>
    <name evidence="2" type="ORF">HNR31_003408</name>
</gene>
<evidence type="ECO:0000259" key="1">
    <source>
        <dbReference type="PROSITE" id="PS51186"/>
    </source>
</evidence>
<dbReference type="EMBL" id="JACDUT010000014">
    <property type="protein sequence ID" value="MBA2876590.1"/>
    <property type="molecule type" value="Genomic_DNA"/>
</dbReference>
<keyword evidence="3" id="KW-1185">Reference proteome</keyword>
<evidence type="ECO:0000313" key="3">
    <source>
        <dbReference type="Proteomes" id="UP000523087"/>
    </source>
</evidence>
<feature type="domain" description="N-acetyltransferase" evidence="1">
    <location>
        <begin position="136"/>
        <end position="263"/>
    </location>
</feature>